<evidence type="ECO:0000313" key="2">
    <source>
        <dbReference type="Proteomes" id="UP000516148"/>
    </source>
</evidence>
<dbReference type="Pfam" id="PF22011">
    <property type="entry name" value="DUF6931"/>
    <property type="match status" value="1"/>
</dbReference>
<sequence length="189" mass="20453">MNDWTMVKLTEARQVAALIGIDEDDWPMASVGVRDRYAALRRQGTLGAAVEYLGHALPRREAVSWAGRLLDDESRRIELTRRSRLALDSAMRWIGEPTDAHRRAAHDAARAISKAAPERFLGLAVFYSGGSVGGTGAPLAPPLHACSRFAVSAIEQAAYRSADSAAFFNRALDLGEQVAERGIAALARP</sequence>
<dbReference type="Proteomes" id="UP000516148">
    <property type="component" value="Chromosome"/>
</dbReference>
<accession>A0A7H0LIP9</accession>
<dbReference type="EMBL" id="CP061038">
    <property type="protein sequence ID" value="QNQ09552.1"/>
    <property type="molecule type" value="Genomic_DNA"/>
</dbReference>
<gene>
    <name evidence="1" type="ORF">H3Z74_23475</name>
</gene>
<dbReference type="AlphaFoldDB" id="A0A7H0LIP9"/>
<dbReference type="InterPro" id="IPR053855">
    <property type="entry name" value="DUF6931"/>
</dbReference>
<dbReference type="KEGG" id="spap:H3Z74_23475"/>
<evidence type="ECO:0000313" key="1">
    <source>
        <dbReference type="EMBL" id="QNQ09552.1"/>
    </source>
</evidence>
<protein>
    <submittedName>
        <fullName evidence="1">Uncharacterized protein</fullName>
    </submittedName>
</protein>
<name>A0A7H0LIP9_9SPHN</name>
<proteinExistence type="predicted"/>
<reference evidence="1 2" key="1">
    <citation type="submission" date="2020-09" db="EMBL/GenBank/DDBJ databases">
        <title>Sphingomonas sp., a new species isolated from pork steak.</title>
        <authorList>
            <person name="Heidler von Heilborn D."/>
        </authorList>
    </citation>
    <scope>NUCLEOTIDE SEQUENCE [LARGE SCALE GENOMIC DNA]</scope>
    <source>
        <strain evidence="2">S8-3T</strain>
    </source>
</reference>
<organism evidence="1 2">
    <name type="scientific">Sphingomonas alpina</name>
    <dbReference type="NCBI Taxonomy" id="653931"/>
    <lineage>
        <taxon>Bacteria</taxon>
        <taxon>Pseudomonadati</taxon>
        <taxon>Pseudomonadota</taxon>
        <taxon>Alphaproteobacteria</taxon>
        <taxon>Sphingomonadales</taxon>
        <taxon>Sphingomonadaceae</taxon>
        <taxon>Sphingomonas</taxon>
    </lineage>
</organism>
<dbReference type="RefSeq" id="WP_187761863.1">
    <property type="nucleotide sequence ID" value="NZ_CP061038.1"/>
</dbReference>
<keyword evidence="2" id="KW-1185">Reference proteome</keyword>